<dbReference type="AlphaFoldDB" id="A0A016VND1"/>
<evidence type="ECO:0000313" key="3">
    <source>
        <dbReference type="EMBL" id="EYC29059.1"/>
    </source>
</evidence>
<keyword evidence="2" id="KW-0472">Membrane</keyword>
<dbReference type="EMBL" id="JARK01001343">
    <property type="protein sequence ID" value="EYC29059.1"/>
    <property type="molecule type" value="Genomic_DNA"/>
</dbReference>
<evidence type="ECO:0008006" key="5">
    <source>
        <dbReference type="Google" id="ProtNLM"/>
    </source>
</evidence>
<feature type="compositionally biased region" description="Basic and acidic residues" evidence="1">
    <location>
        <begin position="149"/>
        <end position="169"/>
    </location>
</feature>
<feature type="transmembrane region" description="Helical" evidence="2">
    <location>
        <begin position="24"/>
        <end position="48"/>
    </location>
</feature>
<evidence type="ECO:0000256" key="2">
    <source>
        <dbReference type="SAM" id="Phobius"/>
    </source>
</evidence>
<name>A0A016VND1_9BILA</name>
<dbReference type="Proteomes" id="UP000024635">
    <property type="component" value="Unassembled WGS sequence"/>
</dbReference>
<evidence type="ECO:0000313" key="4">
    <source>
        <dbReference type="Proteomes" id="UP000024635"/>
    </source>
</evidence>
<reference evidence="4" key="1">
    <citation type="journal article" date="2015" name="Nat. Genet.">
        <title>The genome and transcriptome of the zoonotic hookworm Ancylostoma ceylanicum identify infection-specific gene families.</title>
        <authorList>
            <person name="Schwarz E.M."/>
            <person name="Hu Y."/>
            <person name="Antoshechkin I."/>
            <person name="Miller M.M."/>
            <person name="Sternberg P.W."/>
            <person name="Aroian R.V."/>
        </authorList>
    </citation>
    <scope>NUCLEOTIDE SEQUENCE</scope>
    <source>
        <strain evidence="4">HY135</strain>
    </source>
</reference>
<keyword evidence="4" id="KW-1185">Reference proteome</keyword>
<feature type="compositionally biased region" description="Basic and acidic residues" evidence="1">
    <location>
        <begin position="256"/>
        <end position="266"/>
    </location>
</feature>
<feature type="region of interest" description="Disordered" evidence="1">
    <location>
        <begin position="108"/>
        <end position="129"/>
    </location>
</feature>
<protein>
    <recommendedName>
        <fullName evidence="5">Transmembrane protein</fullName>
    </recommendedName>
</protein>
<sequence>MPFATLLPPASLASKPLAQPCYRIIVVCFVVLGFVLCQLLLIGAGLAIRFSTTIARLYEPGIVIDEAIARTAPHSVATTPMALTPRIAMQVEREKFFRMAKLQEELRRAKSAEGKGSGEAVKNKDTSAMKRGKFAPKYSTLLLKSGSGSKEKTKTTSKEDTNPASKEDVVAPAKRKSKEKSAEAFVAPAQGKSKEKSAEAFVAPAQGKSKEKSAEAFVAPAQGKSKEKSAEDIVAPAKGKSKEKSAEEFVVPAKGKSKEKSAEASV</sequence>
<keyword evidence="2" id="KW-1133">Transmembrane helix</keyword>
<dbReference type="STRING" id="53326.A0A016VND1"/>
<gene>
    <name evidence="3" type="primary">Acey_s0007.g3566</name>
    <name evidence="3" type="ORF">Y032_0007g3566</name>
</gene>
<evidence type="ECO:0000256" key="1">
    <source>
        <dbReference type="SAM" id="MobiDB-lite"/>
    </source>
</evidence>
<feature type="region of interest" description="Disordered" evidence="1">
    <location>
        <begin position="145"/>
        <end position="266"/>
    </location>
</feature>
<accession>A0A016VND1</accession>
<keyword evidence="2" id="KW-0812">Transmembrane</keyword>
<proteinExistence type="predicted"/>
<comment type="caution">
    <text evidence="3">The sequence shown here is derived from an EMBL/GenBank/DDBJ whole genome shotgun (WGS) entry which is preliminary data.</text>
</comment>
<organism evidence="3 4">
    <name type="scientific">Ancylostoma ceylanicum</name>
    <dbReference type="NCBI Taxonomy" id="53326"/>
    <lineage>
        <taxon>Eukaryota</taxon>
        <taxon>Metazoa</taxon>
        <taxon>Ecdysozoa</taxon>
        <taxon>Nematoda</taxon>
        <taxon>Chromadorea</taxon>
        <taxon>Rhabditida</taxon>
        <taxon>Rhabditina</taxon>
        <taxon>Rhabditomorpha</taxon>
        <taxon>Strongyloidea</taxon>
        <taxon>Ancylostomatidae</taxon>
        <taxon>Ancylostomatinae</taxon>
        <taxon>Ancylostoma</taxon>
    </lineage>
</organism>